<gene>
    <name evidence="2" type="ORF">KGMB02408_24760</name>
</gene>
<reference evidence="2 3" key="1">
    <citation type="submission" date="2018-10" db="EMBL/GenBank/DDBJ databases">
        <title>Draft Genome Sequence of Bacteroides sp. KCTC 15687.</title>
        <authorList>
            <person name="Yu S.Y."/>
            <person name="Kim J.S."/>
            <person name="Oh B.S."/>
            <person name="Park S.H."/>
            <person name="Kang S.W."/>
            <person name="Park J.E."/>
            <person name="Choi S.H."/>
            <person name="Han K.I."/>
            <person name="Lee K.C."/>
            <person name="Eom M.K."/>
            <person name="Suh M.K."/>
            <person name="Lee D.H."/>
            <person name="Yoon H."/>
            <person name="Kim B."/>
            <person name="Yang S.J."/>
            <person name="Lee J.S."/>
            <person name="Lee J.H."/>
        </authorList>
    </citation>
    <scope>NUCLEOTIDE SEQUENCE [LARGE SCALE GENOMIC DNA]</scope>
    <source>
        <strain evidence="2 3">KCTC 15687</strain>
    </source>
</reference>
<dbReference type="AlphaFoldDB" id="A0A401LVI7"/>
<dbReference type="InterPro" id="IPR049236">
    <property type="entry name" value="DUF6850"/>
</dbReference>
<evidence type="ECO:0000313" key="3">
    <source>
        <dbReference type="Proteomes" id="UP000288079"/>
    </source>
</evidence>
<comment type="caution">
    <text evidence="2">The sequence shown here is derived from an EMBL/GenBank/DDBJ whole genome shotgun (WGS) entry which is preliminary data.</text>
</comment>
<dbReference type="EMBL" id="BHWB01000006">
    <property type="protein sequence ID" value="GCB35531.1"/>
    <property type="molecule type" value="Genomic_DNA"/>
</dbReference>
<dbReference type="Pfam" id="PF21012">
    <property type="entry name" value="DUF6850"/>
    <property type="match status" value="1"/>
</dbReference>
<keyword evidence="3" id="KW-1185">Reference proteome</keyword>
<evidence type="ECO:0000313" key="2">
    <source>
        <dbReference type="EMBL" id="GCB35531.1"/>
    </source>
</evidence>
<feature type="domain" description="DUF6850" evidence="1">
    <location>
        <begin position="35"/>
        <end position="487"/>
    </location>
</feature>
<name>A0A401LVI7_9BACE</name>
<accession>A0A401LVI7</accession>
<protein>
    <recommendedName>
        <fullName evidence="1">DUF6850 domain-containing protein</fullName>
    </recommendedName>
</protein>
<dbReference type="Proteomes" id="UP000288079">
    <property type="component" value="Unassembled WGS sequence"/>
</dbReference>
<proteinExistence type="predicted"/>
<organism evidence="2 3">
    <name type="scientific">Bacteroides faecalis</name>
    <dbReference type="NCBI Taxonomy" id="2447885"/>
    <lineage>
        <taxon>Bacteria</taxon>
        <taxon>Pseudomonadati</taxon>
        <taxon>Bacteroidota</taxon>
        <taxon>Bacteroidia</taxon>
        <taxon>Bacteroidales</taxon>
        <taxon>Bacteroidaceae</taxon>
        <taxon>Bacteroides</taxon>
    </lineage>
</organism>
<evidence type="ECO:0000259" key="1">
    <source>
        <dbReference type="Pfam" id="PF21012"/>
    </source>
</evidence>
<sequence length="487" mass="55028">MVSGISAQSYDIIERRNPWNAGTNVTGIMLDSLTTSYAELYGKNTHGDFRNYYEANQLWSAGAVAKSITHLKNYSLTGSFSFDQTSDKNMCGSMFIHPGFYPVDILEFTPGRKDLQTYSFMGGIATNIAPHWRIGGKMNFASANYSKRKDLRHTNYRLDLKVAPGIMYYSNDYAIGLSYIFGKNSESVKAEEVGTASTPYYAFLDKGLMYGAYETWEGSGIHLNESGINGFPIKELSHGIAVQLQWKSFYGDVEYSHSSGSAGEKESIWFKFPTHRITSHLNYRFTRGKAEHFIRLNLTWSHQVNNENVLGEETSNGVTTTYVYGSNRIFERNIFSVQPEYELINRCGELRAGMNITASKSLTTQMFPYSVSQTMICGDAYLSGTVHLGRFDLKVTGSFSTGNYSEKDKTANTNTEAGDPPYRLMDYYNLQNEYATASRVMFNLGVRYNFHRGIYAEIQTSYTHGFNLKYIEGASRWNEAIKLGYTF</sequence>